<name>A0A250KU44_9GAMM</name>
<feature type="domain" description="STAS" evidence="1">
    <location>
        <begin position="17"/>
        <end position="124"/>
    </location>
</feature>
<protein>
    <submittedName>
        <fullName evidence="2">Anti-anti-sigma regulatory factor</fullName>
    </submittedName>
</protein>
<evidence type="ECO:0000313" key="2">
    <source>
        <dbReference type="EMBL" id="BBA33299.1"/>
    </source>
</evidence>
<dbReference type="Gene3D" id="3.30.750.24">
    <property type="entry name" value="STAS domain"/>
    <property type="match status" value="1"/>
</dbReference>
<dbReference type="Pfam" id="PF12974">
    <property type="entry name" value="Phosphonate-bd"/>
    <property type="match status" value="1"/>
</dbReference>
<gene>
    <name evidence="2" type="ORF">sS8_1339</name>
</gene>
<sequence>MTLADSLSINSLPSGEDGVLCYAFAGSVDAHSAQALGQLNGVPANARVSLDFKQVERVNSMGLSLLLKLFEHWESRGIKIAVNNPNRMVAMLFKITGLGRFLTTEVTLPSERAQPAVVSTVQSAAERPVESVSPSSRGKLNFMASLQVGAQLSGWYLLNTYLQRNLQRAIHFEQLPAGHELSQETVDILFAKPFEACAMIRKQQFMPLLRPLGEADEVVIVMRANDQRQLVDMDTVRAVTASQGSFVYLLGRFLCDENGLDSSRFQYHFAGNEIKALQLLLKEQSDALFMLKKTYYGLSNLTRNNTRVVDESDTQFAFHLLCAAPQIADLKESVAKVFAGMGDDEQGKSILKDIQFDGWCVPQEGELAMLMRLYERYAE</sequence>
<accession>A0A250KU44</accession>
<dbReference type="RefSeq" id="WP_119628923.1">
    <property type="nucleotide sequence ID" value="NZ_AP017928.1"/>
</dbReference>
<keyword evidence="3" id="KW-1185">Reference proteome</keyword>
<dbReference type="SUPFAM" id="SSF52091">
    <property type="entry name" value="SpoIIaa-like"/>
    <property type="match status" value="1"/>
</dbReference>
<dbReference type="KEGG" id="mmai:sS8_1339"/>
<dbReference type="Proteomes" id="UP000266313">
    <property type="component" value="Chromosome"/>
</dbReference>
<evidence type="ECO:0000259" key="1">
    <source>
        <dbReference type="PROSITE" id="PS50801"/>
    </source>
</evidence>
<organism evidence="2 3">
    <name type="scientific">Methylocaldum marinum</name>
    <dbReference type="NCBI Taxonomy" id="1432792"/>
    <lineage>
        <taxon>Bacteria</taxon>
        <taxon>Pseudomonadati</taxon>
        <taxon>Pseudomonadota</taxon>
        <taxon>Gammaproteobacteria</taxon>
        <taxon>Methylococcales</taxon>
        <taxon>Methylococcaceae</taxon>
        <taxon>Methylocaldum</taxon>
    </lineage>
</organism>
<reference evidence="2 3" key="1">
    <citation type="submission" date="2016-12" db="EMBL/GenBank/DDBJ databases">
        <title>Genome sequencing of Methylocaldum marinum.</title>
        <authorList>
            <person name="Takeuchi M."/>
            <person name="Kamagata Y."/>
            <person name="Hiraoka S."/>
            <person name="Oshima K."/>
            <person name="Hattori M."/>
            <person name="Iwasaki W."/>
        </authorList>
    </citation>
    <scope>NUCLEOTIDE SEQUENCE [LARGE SCALE GENOMIC DNA]</scope>
    <source>
        <strain evidence="2 3">S8</strain>
    </source>
</reference>
<dbReference type="CDD" id="cd07043">
    <property type="entry name" value="STAS_anti-anti-sigma_factors"/>
    <property type="match status" value="1"/>
</dbReference>
<dbReference type="InterPro" id="IPR036513">
    <property type="entry name" value="STAS_dom_sf"/>
</dbReference>
<evidence type="ECO:0000313" key="3">
    <source>
        <dbReference type="Proteomes" id="UP000266313"/>
    </source>
</evidence>
<dbReference type="InterPro" id="IPR002645">
    <property type="entry name" value="STAS_dom"/>
</dbReference>
<dbReference type="EMBL" id="AP017928">
    <property type="protein sequence ID" value="BBA33299.1"/>
    <property type="molecule type" value="Genomic_DNA"/>
</dbReference>
<dbReference type="OrthoDB" id="5291355at2"/>
<dbReference type="PROSITE" id="PS50801">
    <property type="entry name" value="STAS"/>
    <property type="match status" value="1"/>
</dbReference>
<dbReference type="Pfam" id="PF01740">
    <property type="entry name" value="STAS"/>
    <property type="match status" value="1"/>
</dbReference>
<dbReference type="AlphaFoldDB" id="A0A250KU44"/>
<proteinExistence type="predicted"/>